<dbReference type="InterPro" id="IPR026881">
    <property type="entry name" value="WYL_dom"/>
</dbReference>
<reference evidence="4" key="1">
    <citation type="journal article" date="2021" name="PeerJ">
        <title>Extensive microbial diversity within the chicken gut microbiome revealed by metagenomics and culture.</title>
        <authorList>
            <person name="Gilroy R."/>
            <person name="Ravi A."/>
            <person name="Getino M."/>
            <person name="Pursley I."/>
            <person name="Horton D.L."/>
            <person name="Alikhan N.F."/>
            <person name="Baker D."/>
            <person name="Gharbi K."/>
            <person name="Hall N."/>
            <person name="Watson M."/>
            <person name="Adriaenssens E.M."/>
            <person name="Foster-Nyarko E."/>
            <person name="Jarju S."/>
            <person name="Secka A."/>
            <person name="Antonio M."/>
            <person name="Oren A."/>
            <person name="Chaudhuri R.R."/>
            <person name="La Ragione R."/>
            <person name="Hildebrand F."/>
            <person name="Pallen M.J."/>
        </authorList>
    </citation>
    <scope>NUCLEOTIDE SEQUENCE</scope>
    <source>
        <strain evidence="4">ChiGjej4B4-7305</strain>
    </source>
</reference>
<sequence length="338" mass="36293">MAETAGERVVRLLALITYLDSHPGVPVDQVAEHFGVSTGRVLLDVNTLWVSGTPGYLHDDLIDFSADDRERNLLTLTEARGMHRPLRLGPQEAVALLTALRSLQVTPGLATDPVLTSTMEKLTEAAGTAARSAEAVQVAGPDDDGDRVSQWLTAIRAAMSSGHQLHLRYVSAADEVSERDVDPLQLLTDGTRWFLVAWCHRAVDVRQFRLDRILALTELDAPAQEHPDVQPASTEPELTAAPWQVQLELASRARWVAEQYPVTGVRDTDEGSFAVDLAVVDLAWLHHLVLGLAEDVLAVRPAQVAAGIADRAGAALAAYADAGLDDPAADGTLDPPVG</sequence>
<dbReference type="InterPro" id="IPR043839">
    <property type="entry name" value="PafC_HTH"/>
</dbReference>
<dbReference type="Proteomes" id="UP000824037">
    <property type="component" value="Unassembled WGS sequence"/>
</dbReference>
<gene>
    <name evidence="4" type="ORF">H9815_12800</name>
</gene>
<dbReference type="InterPro" id="IPR028349">
    <property type="entry name" value="PafC-like"/>
</dbReference>
<evidence type="ECO:0000259" key="2">
    <source>
        <dbReference type="Pfam" id="PF19187"/>
    </source>
</evidence>
<evidence type="ECO:0000259" key="3">
    <source>
        <dbReference type="Pfam" id="PF25583"/>
    </source>
</evidence>
<name>A0A9D2J4H1_9MICO</name>
<protein>
    <submittedName>
        <fullName evidence="4">WYL domain-containing protein</fullName>
    </submittedName>
</protein>
<dbReference type="Pfam" id="PF25583">
    <property type="entry name" value="WCX"/>
    <property type="match status" value="1"/>
</dbReference>
<organism evidence="4 5">
    <name type="scientific">Candidatus Ruania gallistercoris</name>
    <dbReference type="NCBI Taxonomy" id="2838746"/>
    <lineage>
        <taxon>Bacteria</taxon>
        <taxon>Bacillati</taxon>
        <taxon>Actinomycetota</taxon>
        <taxon>Actinomycetes</taxon>
        <taxon>Micrococcales</taxon>
        <taxon>Ruaniaceae</taxon>
        <taxon>Ruania</taxon>
    </lineage>
</organism>
<feature type="domain" description="WCX" evidence="3">
    <location>
        <begin position="242"/>
        <end position="316"/>
    </location>
</feature>
<comment type="caution">
    <text evidence="4">The sequence shown here is derived from an EMBL/GenBank/DDBJ whole genome shotgun (WGS) entry which is preliminary data.</text>
</comment>
<dbReference type="AlphaFoldDB" id="A0A9D2J4H1"/>
<dbReference type="InterPro" id="IPR057727">
    <property type="entry name" value="WCX_dom"/>
</dbReference>
<reference evidence="4" key="2">
    <citation type="submission" date="2021-04" db="EMBL/GenBank/DDBJ databases">
        <authorList>
            <person name="Gilroy R."/>
        </authorList>
    </citation>
    <scope>NUCLEOTIDE SEQUENCE</scope>
    <source>
        <strain evidence="4">ChiGjej4B4-7305</strain>
    </source>
</reference>
<evidence type="ECO:0000259" key="1">
    <source>
        <dbReference type="Pfam" id="PF13280"/>
    </source>
</evidence>
<dbReference type="InterPro" id="IPR051534">
    <property type="entry name" value="CBASS_pafABC_assoc_protein"/>
</dbReference>
<evidence type="ECO:0000313" key="4">
    <source>
        <dbReference type="EMBL" id="HIZ36650.1"/>
    </source>
</evidence>
<dbReference type="Pfam" id="PF19187">
    <property type="entry name" value="HTH_PafC"/>
    <property type="match status" value="1"/>
</dbReference>
<accession>A0A9D2J4H1</accession>
<evidence type="ECO:0000313" key="5">
    <source>
        <dbReference type="Proteomes" id="UP000824037"/>
    </source>
</evidence>
<dbReference type="PANTHER" id="PTHR34580">
    <property type="match status" value="1"/>
</dbReference>
<dbReference type="Pfam" id="PF13280">
    <property type="entry name" value="WYL"/>
    <property type="match status" value="1"/>
</dbReference>
<dbReference type="PROSITE" id="PS52050">
    <property type="entry name" value="WYL"/>
    <property type="match status" value="1"/>
</dbReference>
<dbReference type="PANTHER" id="PTHR34580:SF1">
    <property type="entry name" value="PROTEIN PAFC"/>
    <property type="match status" value="1"/>
</dbReference>
<feature type="domain" description="PafC HTH" evidence="2">
    <location>
        <begin position="7"/>
        <end position="123"/>
    </location>
</feature>
<dbReference type="PIRSF" id="PIRSF016838">
    <property type="entry name" value="PafC"/>
    <property type="match status" value="1"/>
</dbReference>
<dbReference type="EMBL" id="DXBY01000220">
    <property type="protein sequence ID" value="HIZ36650.1"/>
    <property type="molecule type" value="Genomic_DNA"/>
</dbReference>
<feature type="domain" description="WYL" evidence="1">
    <location>
        <begin position="151"/>
        <end position="217"/>
    </location>
</feature>
<proteinExistence type="predicted"/>